<accession>A0A1R4HTJ9</accession>
<evidence type="ECO:0000256" key="1">
    <source>
        <dbReference type="ARBA" id="ARBA00022729"/>
    </source>
</evidence>
<dbReference type="PANTHER" id="PTHR30570:SF1">
    <property type="entry name" value="PHOSPHATE-BINDING PROTEIN PSTS"/>
    <property type="match status" value="1"/>
</dbReference>
<name>A0A1R4HTJ9_9GAMM</name>
<dbReference type="InterPro" id="IPR050811">
    <property type="entry name" value="Phosphate_ABC_transporter"/>
</dbReference>
<evidence type="ECO:0000313" key="4">
    <source>
        <dbReference type="Proteomes" id="UP000196331"/>
    </source>
</evidence>
<dbReference type="Gene3D" id="3.40.190.10">
    <property type="entry name" value="Periplasmic binding protein-like II"/>
    <property type="match status" value="2"/>
</dbReference>
<dbReference type="EMBL" id="FUKM01000017">
    <property type="protein sequence ID" value="SJN10880.1"/>
    <property type="molecule type" value="Genomic_DNA"/>
</dbReference>
<organism evidence="3 4">
    <name type="scientific">Halomonas citrativorans</name>
    <dbReference type="NCBI Taxonomy" id="2742612"/>
    <lineage>
        <taxon>Bacteria</taxon>
        <taxon>Pseudomonadati</taxon>
        <taxon>Pseudomonadota</taxon>
        <taxon>Gammaproteobacteria</taxon>
        <taxon>Oceanospirillales</taxon>
        <taxon>Halomonadaceae</taxon>
        <taxon>Halomonas</taxon>
    </lineage>
</organism>
<proteinExistence type="predicted"/>
<feature type="domain" description="PBP" evidence="2">
    <location>
        <begin position="49"/>
        <end position="327"/>
    </location>
</feature>
<dbReference type="PANTHER" id="PTHR30570">
    <property type="entry name" value="PERIPLASMIC PHOSPHATE BINDING COMPONENT OF PHOSPHATE ABC TRANSPORTER"/>
    <property type="match status" value="1"/>
</dbReference>
<gene>
    <name evidence="3" type="ORF">CZ787_04585</name>
</gene>
<keyword evidence="1" id="KW-0732">Signal</keyword>
<dbReference type="Proteomes" id="UP000196331">
    <property type="component" value="Unassembled WGS sequence"/>
</dbReference>
<dbReference type="AlphaFoldDB" id="A0A1R4HTJ9"/>
<reference evidence="3 4" key="1">
    <citation type="submission" date="2017-02" db="EMBL/GenBank/DDBJ databases">
        <authorList>
            <person name="Dridi B."/>
        </authorList>
    </citation>
    <scope>NUCLEOTIDE SEQUENCE [LARGE SCALE GENOMIC DNA]</scope>
    <source>
        <strain evidence="3 4">JB380</strain>
    </source>
</reference>
<dbReference type="Pfam" id="PF12849">
    <property type="entry name" value="PBP_like_2"/>
    <property type="match status" value="1"/>
</dbReference>
<evidence type="ECO:0000259" key="2">
    <source>
        <dbReference type="Pfam" id="PF12849"/>
    </source>
</evidence>
<comment type="caution">
    <text evidence="3">The sequence shown here is derived from an EMBL/GenBank/DDBJ whole genome shotgun (WGS) entry which is preliminary data.</text>
</comment>
<dbReference type="SUPFAM" id="SSF53850">
    <property type="entry name" value="Periplasmic binding protein-like II"/>
    <property type="match status" value="1"/>
</dbReference>
<dbReference type="InterPro" id="IPR024370">
    <property type="entry name" value="PBP_domain"/>
</dbReference>
<protein>
    <submittedName>
        <fullName evidence="3">Phosphate ABC transporter, periplasmic phosphate-binding protein PstS (TC 3.A.1.7.1)</fullName>
    </submittedName>
</protein>
<evidence type="ECO:0000313" key="3">
    <source>
        <dbReference type="EMBL" id="SJN10880.1"/>
    </source>
</evidence>
<sequence length="366" mass="39373">MCKLSFVKGQKANFSGKHQLAGYQTRGEHDVKKHTLSVAVVAGLAVGVSSAAMARDTIQIAGSSTVLPFAGIVAEEFGNTYSQFNTPVVGSGGSSGGLRQFCQGVGENTIDIANASRSIRSGEVESCAENGVNEILEIQFGYDGIVFASRLDRGEFALTPEHVFKAAAAQLPQNGELVDNPYTRWSEIDSNLPDQEIVLVIPASNHGTREVFEEKVVHPGCDTVAEVEGDACNNLRGDGRIVEIAGDYTETLARLDAQEDAVGVFGLSFYDQNRDRLQVATVDGVTPSLETIGSGEYPVSRPLFFYVKGEHIDVIPGLAEYTEFFLNEMTSGYGSPLEDAGLIPMDENERSQALEQFESRTVVSVD</sequence>